<accession>D8IWR4</accession>
<dbReference type="eggNOG" id="COG2350">
    <property type="taxonomic scope" value="Bacteria"/>
</dbReference>
<evidence type="ECO:0000313" key="4">
    <source>
        <dbReference type="Proteomes" id="UP000000329"/>
    </source>
</evidence>
<dbReference type="InterPro" id="IPR005545">
    <property type="entry name" value="YCII"/>
</dbReference>
<dbReference type="RefSeq" id="WP_013236404.1">
    <property type="nucleotide sequence ID" value="NC_014323.1"/>
</dbReference>
<dbReference type="Gene3D" id="3.30.70.1060">
    <property type="entry name" value="Dimeric alpha+beta barrel"/>
    <property type="match status" value="1"/>
</dbReference>
<dbReference type="OrthoDB" id="9814407at2"/>
<gene>
    <name evidence="3" type="ordered locus">Hsero_4485</name>
</gene>
<dbReference type="SUPFAM" id="SSF54909">
    <property type="entry name" value="Dimeric alpha+beta barrel"/>
    <property type="match status" value="1"/>
</dbReference>
<dbReference type="Pfam" id="PF03795">
    <property type="entry name" value="YCII"/>
    <property type="match status" value="1"/>
</dbReference>
<evidence type="ECO:0000313" key="3">
    <source>
        <dbReference type="EMBL" id="ADJ65951.1"/>
    </source>
</evidence>
<feature type="domain" description="YCII-related" evidence="2">
    <location>
        <begin position="5"/>
        <end position="77"/>
    </location>
</feature>
<dbReference type="GeneID" id="29390878"/>
<keyword evidence="4" id="KW-1185">Reference proteome</keyword>
<dbReference type="PANTHER" id="PTHR37828">
    <property type="entry name" value="GSR2449 PROTEIN"/>
    <property type="match status" value="1"/>
</dbReference>
<dbReference type="Proteomes" id="UP000000329">
    <property type="component" value="Chromosome"/>
</dbReference>
<evidence type="ECO:0000259" key="2">
    <source>
        <dbReference type="Pfam" id="PF03795"/>
    </source>
</evidence>
<dbReference type="STRING" id="757424.Hsero_4485"/>
<dbReference type="AlphaFoldDB" id="D8IWR4"/>
<sequence length="102" mass="10820">MIFSVVLTYLRPIEEVNQHLDTHKAWLADNLRQGRILLAGPLAAGGGGLVLAACADEAELAVMMAQDCFIAQGVARYTAHACEPALAAAAFPAQWAPSARFI</sequence>
<proteinExistence type="inferred from homology"/>
<reference evidence="3 4" key="1">
    <citation type="submission" date="2010-04" db="EMBL/GenBank/DDBJ databases">
        <title>The genome of Herbaspirillum seropedicae SmR1, an endophytic, nitrogen-fixing, plant-growth promoting beta-Proteobacteria.</title>
        <authorList>
            <person name="Pedrosa F.O."/>
            <person name="Monteiro R.A."/>
            <person name="Wassem R."/>
            <person name="Cruz L.M."/>
            <person name="Ayub R.A."/>
            <person name="Colauto N.B."/>
            <person name="Fernandez M.A."/>
            <person name="Fungaro M.H.P."/>
            <person name="Grisard E.C."/>
            <person name="Hungria M."/>
            <person name="Madeira H.M.F."/>
            <person name="Nodari R.O."/>
            <person name="Osaku C.A."/>
            <person name="Petzl-Erler M.L."/>
            <person name="Terenzi H."/>
            <person name="Vieira L.G.E."/>
            <person name="Almeida M.I.M."/>
            <person name="Alves L.R."/>
            <person name="Arantes O.M.N."/>
            <person name="Balsanelli E."/>
            <person name="Barcellos F.G."/>
            <person name="Baura V.A."/>
            <person name="Binde D.R."/>
            <person name="Campo R.J."/>
            <person name="Chubatsu L.S."/>
            <person name="Chueire L.M.O."/>
            <person name="Ciferri R.R."/>
            <person name="Correa L.C."/>
            <person name="da Conceicao Silva J.L."/>
            <person name="Dabul A.N.G."/>
            <person name="Dambros B.P."/>
            <person name="Faoro H."/>
            <person name="Favetti A."/>
            <person name="Friedermann G."/>
            <person name="Furlaneto M.C."/>
            <person name="Gasques L.S."/>
            <person name="Gimenes C.C.T."/>
            <person name="Gioppo N.M.R."/>
            <person name="Glienke-Blanco C."/>
            <person name="Godoy L.P."/>
            <person name="Guerra M.P."/>
            <person name="Karp S."/>
            <person name="Kava-Cordeiro V."/>
            <person name="Margarido V.P."/>
            <person name="Mathioni S.M."/>
            <person name="Menck-Soares M.A."/>
            <person name="Murace N.K."/>
            <person name="Nicolas M.F."/>
            <person name="Oliveira C.E.C."/>
            <person name="Pagnan N.A.B."/>
            <person name="Pamphile J.A."/>
            <person name="Patussi E.V."/>
            <person name="Pereira L.F.P."/>
            <person name="Pereira-Ferrari L."/>
            <person name="Pinto F.G.S."/>
            <person name="Precoma C."/>
            <person name="Prioli A.J."/>
            <person name="Prioli S.M.A.P."/>
            <person name="Raittz R.T."/>
            <person name="Ramos H.J.O."/>
            <person name="Ribeiro E.M.S.F."/>
            <person name="Rigo L.U."/>
            <person name="Rocha C.L.M.S.C."/>
            <person name="Rocha S.N."/>
            <person name="Santos K."/>
            <person name="Satori D."/>
            <person name="Silva A.G."/>
            <person name="Simao R.C.G."/>
            <person name="Soares M.A.M."/>
            <person name="Souza E.M."/>
            <person name="Steffens M.B.R."/>
            <person name="Steindel M."/>
            <person name="Tadra-Sfeir M.Z."/>
            <person name="Takahashi E.K."/>
            <person name="Torres R.A."/>
            <person name="Valle J.S."/>
            <person name="Vernal J.I."/>
            <person name="Vilas-Boas L.A."/>
            <person name="Watanabe M.A.E."/>
            <person name="Weiss V.A."/>
            <person name="Yates M.A."/>
            <person name="Souza E.M."/>
        </authorList>
    </citation>
    <scope>NUCLEOTIDE SEQUENCE [LARGE SCALE GENOMIC DNA]</scope>
    <source>
        <strain evidence="3 4">SmR1</strain>
    </source>
</reference>
<comment type="similarity">
    <text evidence="1">Belongs to the YciI family.</text>
</comment>
<dbReference type="InterPro" id="IPR011008">
    <property type="entry name" value="Dimeric_a/b-barrel"/>
</dbReference>
<dbReference type="HOGENOM" id="CLU_110355_6_0_4"/>
<evidence type="ECO:0000256" key="1">
    <source>
        <dbReference type="ARBA" id="ARBA00007689"/>
    </source>
</evidence>
<protein>
    <recommendedName>
        <fullName evidence="2">YCII-related domain-containing protein</fullName>
    </recommendedName>
</protein>
<dbReference type="EMBL" id="CP002039">
    <property type="protein sequence ID" value="ADJ65951.1"/>
    <property type="molecule type" value="Genomic_DNA"/>
</dbReference>
<dbReference type="PANTHER" id="PTHR37828:SF1">
    <property type="entry name" value="YCII-RELATED DOMAIN-CONTAINING PROTEIN"/>
    <property type="match status" value="1"/>
</dbReference>
<organism evidence="3 4">
    <name type="scientific">Herbaspirillum seropedicae (strain SmR1)</name>
    <dbReference type="NCBI Taxonomy" id="757424"/>
    <lineage>
        <taxon>Bacteria</taxon>
        <taxon>Pseudomonadati</taxon>
        <taxon>Pseudomonadota</taxon>
        <taxon>Betaproteobacteria</taxon>
        <taxon>Burkholderiales</taxon>
        <taxon>Oxalobacteraceae</taxon>
        <taxon>Herbaspirillum</taxon>
    </lineage>
</organism>
<name>D8IWR4_HERSS</name>
<dbReference type="KEGG" id="hse:Hsero_4485"/>